<protein>
    <recommendedName>
        <fullName evidence="4">Serpin domain-containing protein</fullName>
    </recommendedName>
</protein>
<dbReference type="InterPro" id="IPR042178">
    <property type="entry name" value="Serpin_sf_1"/>
</dbReference>
<dbReference type="GO" id="GO:0004867">
    <property type="term" value="F:serine-type endopeptidase inhibitor activity"/>
    <property type="evidence" value="ECO:0007669"/>
    <property type="project" value="InterPro"/>
</dbReference>
<proteinExistence type="inferred from homology"/>
<comment type="similarity">
    <text evidence="1 2">Belongs to the serpin family.</text>
</comment>
<gene>
    <name evidence="5" type="ORF">RF11_08249</name>
</gene>
<dbReference type="PANTHER" id="PTHR11461:SF211">
    <property type="entry name" value="GH10112P-RELATED"/>
    <property type="match status" value="1"/>
</dbReference>
<feature type="transmembrane region" description="Helical" evidence="3">
    <location>
        <begin position="25"/>
        <end position="44"/>
    </location>
</feature>
<sequence>MTATINELTLKLANNLLEKNAQMNMVAISGYIAYFTLLLLNFGLQGQAKYDLSAFLDCNYSFLEFSFEKNIFEYDCINLLTIDEFYQIGSVRSAIFHSRLLVESFKEVAGETYDFEFKSIDSTNIANQNKTINEWTNLLKSVPYKYIFSEAYRTEFILFIFNEFYIKFRWLIPANTRYSRNQIFTDINSMEYKIRMMRMIDYFGFYNDTDLKASIVFVKLEINGTYAAIVLPFIDNNIAYVLKHMNNEKFETWFDKSESKKMQLYLPHFGIVNQISLKSFLEFYNMRYLFVYYGADLTKIIRGAGYINDLIQVSAIRINESGSHMSTPPREPIIYRKSNKIPSFYVSRPFIFYLYNSNKNLVLHFSFIKHPNY</sequence>
<dbReference type="SUPFAM" id="SSF56574">
    <property type="entry name" value="Serpins"/>
    <property type="match status" value="1"/>
</dbReference>
<accession>A0A0C2JW25</accession>
<evidence type="ECO:0000313" key="5">
    <source>
        <dbReference type="EMBL" id="KII73633.1"/>
    </source>
</evidence>
<evidence type="ECO:0000256" key="2">
    <source>
        <dbReference type="RuleBase" id="RU000411"/>
    </source>
</evidence>
<name>A0A0C2JW25_THEKT</name>
<keyword evidence="3" id="KW-1133">Transmembrane helix</keyword>
<keyword evidence="3" id="KW-0472">Membrane</keyword>
<dbReference type="Gene3D" id="2.30.39.10">
    <property type="entry name" value="Alpha-1-antitrypsin, domain 1"/>
    <property type="match status" value="1"/>
</dbReference>
<comment type="caution">
    <text evidence="5">The sequence shown here is derived from an EMBL/GenBank/DDBJ whole genome shotgun (WGS) entry which is preliminary data.</text>
</comment>
<dbReference type="InterPro" id="IPR023796">
    <property type="entry name" value="Serpin_dom"/>
</dbReference>
<dbReference type="Pfam" id="PF00079">
    <property type="entry name" value="Serpin"/>
    <property type="match status" value="1"/>
</dbReference>
<evidence type="ECO:0000256" key="3">
    <source>
        <dbReference type="SAM" id="Phobius"/>
    </source>
</evidence>
<dbReference type="InterPro" id="IPR000215">
    <property type="entry name" value="Serpin_fam"/>
</dbReference>
<dbReference type="InterPro" id="IPR036186">
    <property type="entry name" value="Serpin_sf"/>
</dbReference>
<dbReference type="InterPro" id="IPR042185">
    <property type="entry name" value="Serpin_sf_2"/>
</dbReference>
<reference evidence="5 6" key="1">
    <citation type="journal article" date="2014" name="Genome Biol. Evol.">
        <title>The genome of the myxosporean Thelohanellus kitauei shows adaptations to nutrient acquisition within its fish host.</title>
        <authorList>
            <person name="Yang Y."/>
            <person name="Xiong J."/>
            <person name="Zhou Z."/>
            <person name="Huo F."/>
            <person name="Miao W."/>
            <person name="Ran C."/>
            <person name="Liu Y."/>
            <person name="Zhang J."/>
            <person name="Feng J."/>
            <person name="Wang M."/>
            <person name="Wang M."/>
            <person name="Wang L."/>
            <person name="Yao B."/>
        </authorList>
    </citation>
    <scope>NUCLEOTIDE SEQUENCE [LARGE SCALE GENOMIC DNA]</scope>
    <source>
        <strain evidence="5">Wuqing</strain>
    </source>
</reference>
<organism evidence="5 6">
    <name type="scientific">Thelohanellus kitauei</name>
    <name type="common">Myxosporean</name>
    <dbReference type="NCBI Taxonomy" id="669202"/>
    <lineage>
        <taxon>Eukaryota</taxon>
        <taxon>Metazoa</taxon>
        <taxon>Cnidaria</taxon>
        <taxon>Myxozoa</taxon>
        <taxon>Myxosporea</taxon>
        <taxon>Bivalvulida</taxon>
        <taxon>Platysporina</taxon>
        <taxon>Myxobolidae</taxon>
        <taxon>Thelohanellus</taxon>
    </lineage>
</organism>
<dbReference type="Gene3D" id="3.30.497.10">
    <property type="entry name" value="Antithrombin, subunit I, domain 2"/>
    <property type="match status" value="1"/>
</dbReference>
<dbReference type="AlphaFoldDB" id="A0A0C2JW25"/>
<keyword evidence="6" id="KW-1185">Reference proteome</keyword>
<dbReference type="Proteomes" id="UP000031668">
    <property type="component" value="Unassembled WGS sequence"/>
</dbReference>
<evidence type="ECO:0000256" key="1">
    <source>
        <dbReference type="ARBA" id="ARBA00009500"/>
    </source>
</evidence>
<feature type="domain" description="Serpin" evidence="4">
    <location>
        <begin position="10"/>
        <end position="371"/>
    </location>
</feature>
<dbReference type="GO" id="GO:0005615">
    <property type="term" value="C:extracellular space"/>
    <property type="evidence" value="ECO:0007669"/>
    <property type="project" value="InterPro"/>
</dbReference>
<evidence type="ECO:0000259" key="4">
    <source>
        <dbReference type="SMART" id="SM00093"/>
    </source>
</evidence>
<evidence type="ECO:0000313" key="6">
    <source>
        <dbReference type="Proteomes" id="UP000031668"/>
    </source>
</evidence>
<dbReference type="SMART" id="SM00093">
    <property type="entry name" value="SERPIN"/>
    <property type="match status" value="1"/>
</dbReference>
<dbReference type="PANTHER" id="PTHR11461">
    <property type="entry name" value="SERINE PROTEASE INHIBITOR, SERPIN"/>
    <property type="match status" value="1"/>
</dbReference>
<dbReference type="EMBL" id="JWZT01000743">
    <property type="protein sequence ID" value="KII73633.1"/>
    <property type="molecule type" value="Genomic_DNA"/>
</dbReference>
<keyword evidence="3" id="KW-0812">Transmembrane</keyword>
<dbReference type="OrthoDB" id="10063692at2759"/>